<sequence length="525" mass="57074">MSHLDLGTMERRRFLQFIGAAGAATALAGTLSACGGSSGEEAASAVIEAGMSYTLSTGFDPMTATGALPLAANLHVFEALVDLDPVTREPYAALAADMPEQVDETTLRVTLREEAVFHNGDAVTTEDVVYSFERVLNPDNNSLMAQFISFIESVSAVDESTVEIKLKHPFALAADRLGVVKIVPKALVESDQEAFDAKPVGSGPYALESAKAGDKIVFKRWEAYNGPRPAGAEEMLWYLLDDPSARVTALQSGRVSVIEDVPYLDADGVAASAKVEQTQSFGLLFLMFNCAEAPFDDKRVRQALHYAVDHEKIIETAMMGGASPATGYLPETHPDYREAGTVYSYDPDRARELLEEAGVDGLEIDLVTTNTGWVKDVVPLIKESWDAIGVTTTLDIGESGGQYANKVESGQYRVMVAPGDPSVFGNDPDLLLRWFYDGQWPENFYYWSDTDESAEVIELMDKAVRAADEGERADLWAKVVDIISDEVPLYPLLHRKLTTAWKEEALEGFEPIPTTGLSFLGTSPA</sequence>
<feature type="domain" description="Solute-binding protein family 5" evidence="2">
    <location>
        <begin position="89"/>
        <end position="439"/>
    </location>
</feature>
<keyword evidence="1" id="KW-0732">Signal</keyword>
<dbReference type="PANTHER" id="PTHR30290:SF38">
    <property type="entry name" value="D,D-DIPEPTIDE-BINDING PERIPLASMIC PROTEIN DDPA-RELATED"/>
    <property type="match status" value="1"/>
</dbReference>
<dbReference type="Gene3D" id="3.10.105.10">
    <property type="entry name" value="Dipeptide-binding Protein, Domain 3"/>
    <property type="match status" value="1"/>
</dbReference>
<organism evidence="3 4">
    <name type="scientific">Nocardiopsis algeriensis</name>
    <dbReference type="NCBI Taxonomy" id="1478215"/>
    <lineage>
        <taxon>Bacteria</taxon>
        <taxon>Bacillati</taxon>
        <taxon>Actinomycetota</taxon>
        <taxon>Actinomycetes</taxon>
        <taxon>Streptosporangiales</taxon>
        <taxon>Nocardiopsidaceae</taxon>
        <taxon>Nocardiopsis</taxon>
    </lineage>
</organism>
<gene>
    <name evidence="3" type="ORF">FHS13_002816</name>
</gene>
<keyword evidence="4" id="KW-1185">Reference proteome</keyword>
<dbReference type="RefSeq" id="WP_343065030.1">
    <property type="nucleotide sequence ID" value="NZ_JACHJO010000008.1"/>
</dbReference>
<dbReference type="GO" id="GO:0015833">
    <property type="term" value="P:peptide transport"/>
    <property type="evidence" value="ECO:0007669"/>
    <property type="project" value="TreeGrafter"/>
</dbReference>
<dbReference type="CDD" id="cd00995">
    <property type="entry name" value="PBP2_NikA_DppA_OppA_like"/>
    <property type="match status" value="1"/>
</dbReference>
<evidence type="ECO:0000313" key="3">
    <source>
        <dbReference type="EMBL" id="MBB6120855.1"/>
    </source>
</evidence>
<dbReference type="InterPro" id="IPR006311">
    <property type="entry name" value="TAT_signal"/>
</dbReference>
<name>A0A841IWG8_9ACTN</name>
<dbReference type="Pfam" id="PF00496">
    <property type="entry name" value="SBP_bac_5"/>
    <property type="match status" value="1"/>
</dbReference>
<dbReference type="InterPro" id="IPR030678">
    <property type="entry name" value="Peptide/Ni-bd"/>
</dbReference>
<dbReference type="PIRSF" id="PIRSF002741">
    <property type="entry name" value="MppA"/>
    <property type="match status" value="1"/>
</dbReference>
<protein>
    <submittedName>
        <fullName evidence="3">Peptide/nickel transport system substrate-binding protein</fullName>
    </submittedName>
</protein>
<dbReference type="PROSITE" id="PS51318">
    <property type="entry name" value="TAT"/>
    <property type="match status" value="1"/>
</dbReference>
<dbReference type="GO" id="GO:0042597">
    <property type="term" value="C:periplasmic space"/>
    <property type="evidence" value="ECO:0007669"/>
    <property type="project" value="UniProtKB-ARBA"/>
</dbReference>
<dbReference type="InterPro" id="IPR039424">
    <property type="entry name" value="SBP_5"/>
</dbReference>
<proteinExistence type="predicted"/>
<reference evidence="3 4" key="1">
    <citation type="submission" date="2020-08" db="EMBL/GenBank/DDBJ databases">
        <title>Genomic Encyclopedia of Type Strains, Phase III (KMG-III): the genomes of soil and plant-associated and newly described type strains.</title>
        <authorList>
            <person name="Whitman W."/>
        </authorList>
    </citation>
    <scope>NUCLEOTIDE SEQUENCE [LARGE SCALE GENOMIC DNA]</scope>
    <source>
        <strain evidence="3 4">CECT 8712</strain>
    </source>
</reference>
<dbReference type="GO" id="GO:0043190">
    <property type="term" value="C:ATP-binding cassette (ABC) transporter complex"/>
    <property type="evidence" value="ECO:0007669"/>
    <property type="project" value="InterPro"/>
</dbReference>
<dbReference type="GO" id="GO:1904680">
    <property type="term" value="F:peptide transmembrane transporter activity"/>
    <property type="evidence" value="ECO:0007669"/>
    <property type="project" value="TreeGrafter"/>
</dbReference>
<dbReference type="Proteomes" id="UP000536604">
    <property type="component" value="Unassembled WGS sequence"/>
</dbReference>
<dbReference type="EMBL" id="JACHJO010000008">
    <property type="protein sequence ID" value="MBB6120855.1"/>
    <property type="molecule type" value="Genomic_DNA"/>
</dbReference>
<dbReference type="Gene3D" id="3.40.190.10">
    <property type="entry name" value="Periplasmic binding protein-like II"/>
    <property type="match status" value="1"/>
</dbReference>
<evidence type="ECO:0000256" key="1">
    <source>
        <dbReference type="ARBA" id="ARBA00022729"/>
    </source>
</evidence>
<comment type="caution">
    <text evidence="3">The sequence shown here is derived from an EMBL/GenBank/DDBJ whole genome shotgun (WGS) entry which is preliminary data.</text>
</comment>
<dbReference type="PANTHER" id="PTHR30290">
    <property type="entry name" value="PERIPLASMIC BINDING COMPONENT OF ABC TRANSPORTER"/>
    <property type="match status" value="1"/>
</dbReference>
<evidence type="ECO:0000259" key="2">
    <source>
        <dbReference type="Pfam" id="PF00496"/>
    </source>
</evidence>
<dbReference type="Gene3D" id="3.90.76.10">
    <property type="entry name" value="Dipeptide-binding Protein, Domain 1"/>
    <property type="match status" value="1"/>
</dbReference>
<accession>A0A841IWG8</accession>
<dbReference type="InterPro" id="IPR000914">
    <property type="entry name" value="SBP_5_dom"/>
</dbReference>
<dbReference type="AlphaFoldDB" id="A0A841IWG8"/>
<dbReference type="SUPFAM" id="SSF53850">
    <property type="entry name" value="Periplasmic binding protein-like II"/>
    <property type="match status" value="1"/>
</dbReference>
<evidence type="ECO:0000313" key="4">
    <source>
        <dbReference type="Proteomes" id="UP000536604"/>
    </source>
</evidence>